<dbReference type="Proteomes" id="UP000229554">
    <property type="component" value="Unassembled WGS sequence"/>
</dbReference>
<name>A0A2M8KT19_9BACT</name>
<dbReference type="PANTHER" id="PTHR48090">
    <property type="entry name" value="UNDECAPRENYL-PHOSPHATE 4-DEOXY-4-FORMAMIDO-L-ARABINOSE TRANSFERASE-RELATED"/>
    <property type="match status" value="1"/>
</dbReference>
<dbReference type="Pfam" id="PF00535">
    <property type="entry name" value="Glycos_transf_2"/>
    <property type="match status" value="1"/>
</dbReference>
<dbReference type="SUPFAM" id="SSF53448">
    <property type="entry name" value="Nucleotide-diphospho-sugar transferases"/>
    <property type="match status" value="1"/>
</dbReference>
<protein>
    <submittedName>
        <fullName evidence="2">Glycosyl transferase</fullName>
    </submittedName>
</protein>
<evidence type="ECO:0000313" key="2">
    <source>
        <dbReference type="EMBL" id="PJE63067.1"/>
    </source>
</evidence>
<dbReference type="GO" id="GO:0016740">
    <property type="term" value="F:transferase activity"/>
    <property type="evidence" value="ECO:0007669"/>
    <property type="project" value="UniProtKB-KW"/>
</dbReference>
<gene>
    <name evidence="2" type="ORF">COU88_01555</name>
</gene>
<dbReference type="InterPro" id="IPR050256">
    <property type="entry name" value="Glycosyltransferase_2"/>
</dbReference>
<accession>A0A2M8KT19</accession>
<keyword evidence="2" id="KW-0808">Transferase</keyword>
<evidence type="ECO:0000259" key="1">
    <source>
        <dbReference type="Pfam" id="PF00535"/>
    </source>
</evidence>
<dbReference type="Gene3D" id="3.90.550.10">
    <property type="entry name" value="Spore Coat Polysaccharide Biosynthesis Protein SpsA, Chain A"/>
    <property type="match status" value="1"/>
</dbReference>
<feature type="domain" description="Glycosyltransferase 2-like" evidence="1">
    <location>
        <begin position="8"/>
        <end position="136"/>
    </location>
</feature>
<reference evidence="3" key="1">
    <citation type="submission" date="2017-09" db="EMBL/GenBank/DDBJ databases">
        <title>Depth-based differentiation of microbial function through sediment-hosted aquifers and enrichment of novel symbionts in the deep terrestrial subsurface.</title>
        <authorList>
            <person name="Probst A.J."/>
            <person name="Ladd B."/>
            <person name="Jarett J.K."/>
            <person name="Geller-Mcgrath D.E."/>
            <person name="Sieber C.M.K."/>
            <person name="Emerson J.B."/>
            <person name="Anantharaman K."/>
            <person name="Thomas B.C."/>
            <person name="Malmstrom R."/>
            <person name="Stieglmeier M."/>
            <person name="Klingl A."/>
            <person name="Woyke T."/>
            <person name="Ryan C.M."/>
            <person name="Banfield J.F."/>
        </authorList>
    </citation>
    <scope>NUCLEOTIDE SEQUENCE [LARGE SCALE GENOMIC DNA]</scope>
</reference>
<dbReference type="InterPro" id="IPR001173">
    <property type="entry name" value="Glyco_trans_2-like"/>
</dbReference>
<organism evidence="2 3">
    <name type="scientific">Candidatus Roizmanbacteria bacterium CG10_big_fil_rev_8_21_14_0_10_39_6</name>
    <dbReference type="NCBI Taxonomy" id="1974853"/>
    <lineage>
        <taxon>Bacteria</taxon>
        <taxon>Candidatus Roizmaniibacteriota</taxon>
    </lineage>
</organism>
<proteinExistence type="predicted"/>
<evidence type="ECO:0000313" key="3">
    <source>
        <dbReference type="Proteomes" id="UP000229554"/>
    </source>
</evidence>
<dbReference type="EMBL" id="PFED01000062">
    <property type="protein sequence ID" value="PJE63067.1"/>
    <property type="molecule type" value="Genomic_DNA"/>
</dbReference>
<sequence length="245" mass="27952">MSKQRILSIVIPVYNEYKYILDTVTRVAQSDTMSMAKQIVIVDDGSTDGTVNIIRKIPTTFKKKYPSVSIIIVEHKINMGKSMALQTGILKTTGDIVLAQDADLEYDPQGYPVLLEPFLNYDADVVFGSRFISNRPHRVLYFWHYVVNVLLTWFSNMFTNLNLTDMETGYKVFRGTIIRTIAPQLSCSRFGFEPEITGRISKIKNIKIYEVGISYQGRTYEDGKKIGWKDGVYALWAIVKTSLFS</sequence>
<dbReference type="AlphaFoldDB" id="A0A2M8KT19"/>
<dbReference type="CDD" id="cd04179">
    <property type="entry name" value="DPM_DPG-synthase_like"/>
    <property type="match status" value="1"/>
</dbReference>
<dbReference type="PANTHER" id="PTHR48090:SF7">
    <property type="entry name" value="RFBJ PROTEIN"/>
    <property type="match status" value="1"/>
</dbReference>
<dbReference type="InterPro" id="IPR029044">
    <property type="entry name" value="Nucleotide-diphossugar_trans"/>
</dbReference>
<comment type="caution">
    <text evidence="2">The sequence shown here is derived from an EMBL/GenBank/DDBJ whole genome shotgun (WGS) entry which is preliminary data.</text>
</comment>